<evidence type="ECO:0000259" key="1">
    <source>
        <dbReference type="Pfam" id="PF20183"/>
    </source>
</evidence>
<sequence length="477" mass="55025">MSPSILPMDSATPSWALWPEAVRLSILQALLEDGCSLAWLATVSREWQNVIEEHNFARIKVTLPRLASLGPMIRRNRFRVKYIWLCVELERYSSVEAISNGHERTVSQKDFRLFTDAIQNLFKELIKWGPGGELLLDISVYSPSDSNHLFKYLTTEPDTPSKQCLGVGNVDDMDKAGRRWNRWSAASKADKAIIKTSSFIKTDDLSTDDEALDREFEWLDTLPDVPAVTGVLLRQQTRRSWDWNTLLEILHHFPNLQELFYEPWRSLDPYSQQRVDQGYDMLIDAMGSRELEHFSASFMIDASLFFASCRPSWTWPYLTSLALTSQWLDPEASQANIVELLTSAAAVARRMPELQTMGLWNGQRRLATLFQYQSRPATITWRSTWDFALLPSVIPAWEAVANYHGAAELDVKKELFRNPTVFKSHGDAIHYLKLAHPVVRPVSLQQIRMENKVHRRWRKMRKAKARRDMGEDREVAN</sequence>
<gene>
    <name evidence="2" type="ORF">DHEL01_v203244</name>
</gene>
<dbReference type="OrthoDB" id="4802432at2759"/>
<dbReference type="InParanoid" id="A0A2P5I783"/>
<name>A0A2P5I783_DIAHE</name>
<reference evidence="2" key="1">
    <citation type="submission" date="2017-09" db="EMBL/GenBank/DDBJ databases">
        <title>Polyketide synthases of a Diaporthe helianthi virulent isolate.</title>
        <authorList>
            <person name="Baroncelli R."/>
        </authorList>
    </citation>
    <scope>NUCLEOTIDE SEQUENCE [LARGE SCALE GENOMIC DNA]</scope>
    <source>
        <strain evidence="2">7/96</strain>
    </source>
</reference>
<accession>A0A2P5I783</accession>
<feature type="domain" description="DUF6546" evidence="1">
    <location>
        <begin position="250"/>
        <end position="440"/>
    </location>
</feature>
<protein>
    <recommendedName>
        <fullName evidence="1">DUF6546 domain-containing protein</fullName>
    </recommendedName>
</protein>
<comment type="caution">
    <text evidence="2">The sequence shown here is derived from an EMBL/GenBank/DDBJ whole genome shotgun (WGS) entry which is preliminary data.</text>
</comment>
<dbReference type="AlphaFoldDB" id="A0A2P5I783"/>
<dbReference type="Pfam" id="PF20183">
    <property type="entry name" value="DUF6546"/>
    <property type="match status" value="1"/>
</dbReference>
<organism evidence="2 3">
    <name type="scientific">Diaporthe helianthi</name>
    <dbReference type="NCBI Taxonomy" id="158607"/>
    <lineage>
        <taxon>Eukaryota</taxon>
        <taxon>Fungi</taxon>
        <taxon>Dikarya</taxon>
        <taxon>Ascomycota</taxon>
        <taxon>Pezizomycotina</taxon>
        <taxon>Sordariomycetes</taxon>
        <taxon>Sordariomycetidae</taxon>
        <taxon>Diaporthales</taxon>
        <taxon>Diaporthaceae</taxon>
        <taxon>Diaporthe</taxon>
    </lineage>
</organism>
<keyword evidence="3" id="KW-1185">Reference proteome</keyword>
<dbReference type="InterPro" id="IPR046676">
    <property type="entry name" value="DUF6546"/>
</dbReference>
<evidence type="ECO:0000313" key="3">
    <source>
        <dbReference type="Proteomes" id="UP000094444"/>
    </source>
</evidence>
<proteinExistence type="predicted"/>
<evidence type="ECO:0000313" key="2">
    <source>
        <dbReference type="EMBL" id="POS78363.1"/>
    </source>
</evidence>
<dbReference type="EMBL" id="MAVT02000192">
    <property type="protein sequence ID" value="POS78363.1"/>
    <property type="molecule type" value="Genomic_DNA"/>
</dbReference>
<dbReference type="Proteomes" id="UP000094444">
    <property type="component" value="Unassembled WGS sequence"/>
</dbReference>